<evidence type="ECO:0000313" key="4">
    <source>
        <dbReference type="Proteomes" id="UP000487221"/>
    </source>
</evidence>
<name>A0A4Q5E5G5_BACUN</name>
<evidence type="ECO:0008006" key="5">
    <source>
        <dbReference type="Google" id="ProtNLM"/>
    </source>
</evidence>
<dbReference type="PANTHER" id="PTHR35532">
    <property type="entry name" value="SIMILAR TO POLYHYDROXYALKANOATE DEPOLYMERASE"/>
    <property type="match status" value="1"/>
</dbReference>
<dbReference type="PROSITE" id="PS51257">
    <property type="entry name" value="PROKAR_LIPOPROTEIN"/>
    <property type="match status" value="1"/>
</dbReference>
<comment type="caution">
    <text evidence="1">The sequence shown here is derived from an EMBL/GenBank/DDBJ whole genome shotgun (WGS) entry which is preliminary data.</text>
</comment>
<gene>
    <name evidence="2" type="ORF">GAP41_18365</name>
    <name evidence="1" type="ORF">GAQ44_08225</name>
</gene>
<protein>
    <recommendedName>
        <fullName evidence="5">Transglutaminase domain-containing protein</fullName>
    </recommendedName>
</protein>
<evidence type="ECO:0000313" key="1">
    <source>
        <dbReference type="EMBL" id="KAB4184663.1"/>
    </source>
</evidence>
<dbReference type="EMBL" id="WCTM01000014">
    <property type="protein sequence ID" value="KAB4238212.1"/>
    <property type="molecule type" value="Genomic_DNA"/>
</dbReference>
<proteinExistence type="predicted"/>
<dbReference type="PANTHER" id="PTHR35532:SF5">
    <property type="entry name" value="CARBOHYDRATE-BINDING DOMAIN-CONTAINING PROTEIN"/>
    <property type="match status" value="1"/>
</dbReference>
<dbReference type="AlphaFoldDB" id="A0A4Q5E5G5"/>
<reference evidence="3 4" key="1">
    <citation type="journal article" date="2019" name="Nat. Med.">
        <title>A library of human gut bacterial isolates paired with longitudinal multiomics data enables mechanistic microbiome research.</title>
        <authorList>
            <person name="Poyet M."/>
            <person name="Groussin M."/>
            <person name="Gibbons S.M."/>
            <person name="Avila-Pacheco J."/>
            <person name="Jiang X."/>
            <person name="Kearney S.M."/>
            <person name="Perrotta A.R."/>
            <person name="Berdy B."/>
            <person name="Zhao S."/>
            <person name="Lieberman T.D."/>
            <person name="Swanson P.K."/>
            <person name="Smith M."/>
            <person name="Roesemann S."/>
            <person name="Alexander J.E."/>
            <person name="Rich S.A."/>
            <person name="Livny J."/>
            <person name="Vlamakis H."/>
            <person name="Clish C."/>
            <person name="Bullock K."/>
            <person name="Deik A."/>
            <person name="Scott J."/>
            <person name="Pierce K.A."/>
            <person name="Xavier R.J."/>
            <person name="Alm E.J."/>
        </authorList>
    </citation>
    <scope>NUCLEOTIDE SEQUENCE [LARGE SCALE GENOMIC DNA]</scope>
    <source>
        <strain evidence="1 4">BIOML-A19</strain>
        <strain evidence="2 3">BIOML-A6</strain>
    </source>
</reference>
<accession>A0A4Q5E5G5</accession>
<dbReference type="RefSeq" id="WP_120130557.1">
    <property type="nucleotide sequence ID" value="NZ_CAKOCG010000045.1"/>
</dbReference>
<dbReference type="Proteomes" id="UP000431575">
    <property type="component" value="Unassembled WGS sequence"/>
</dbReference>
<evidence type="ECO:0000313" key="2">
    <source>
        <dbReference type="EMBL" id="KAB4238212.1"/>
    </source>
</evidence>
<dbReference type="Proteomes" id="UP000487221">
    <property type="component" value="Unassembled WGS sequence"/>
</dbReference>
<evidence type="ECO:0000313" key="3">
    <source>
        <dbReference type="Proteomes" id="UP000431575"/>
    </source>
</evidence>
<organism evidence="1 4">
    <name type="scientific">Bacteroides uniformis</name>
    <dbReference type="NCBI Taxonomy" id="820"/>
    <lineage>
        <taxon>Bacteria</taxon>
        <taxon>Pseudomonadati</taxon>
        <taxon>Bacteroidota</taxon>
        <taxon>Bacteroidia</taxon>
        <taxon>Bacteroidales</taxon>
        <taxon>Bacteroidaceae</taxon>
        <taxon>Bacteroides</taxon>
    </lineage>
</organism>
<sequence>MQNKDFYIGRWITKCLLICFMVASCSRYPARVEEMLALSGSNRAELEKVLEHYVDSAEKREAAEFLIANMVGIYVVDSAVQERLAPFYEQCDTLRELYKDKQRMRWVNGVDSLWSAFRDGRNVDISTVPLLQVVTARQMIAEIDLAFRVWKENVYSRDCPFEEFCEYILPFYRGSFVLDGSRADFANEYKGFFSRNNSTFNADVDSLMRLQAKIAFSSFNGANVPAVSCGALQKMGGGTCVEKGVFNSLLFSALGMPITVDFVPLWGNRAGEHSWNVLVMNGKHYAFDPFVTHRNWFHNRLYANLGLHAMFGLGEFRCPKVYRKTYATHVEATLLDKGVAMEDIPSLFRNFKMIDVSAQYFEGTDVEVELTEGTPEDAEYAYLCVSDSKGWAPVQFGKIEGRKAVFRDMGRNIVYLPAYYRKGCILPAAPPLWLKADGETVLLDGKTPGEDTLAVRNMMLTPYWNSRYAKCLRDASITVQAEDGKEDTLCNFDRELPARRMVYDICHDSGVRFLKMHLPTDSMALGELAFYTREGRVKNPRISSALEPLSETRMETVFDRFTATCFRAKVKEKVLEIDLGETCRLTSVVIVPYVTSQITDDSVYGLYIWKESGWQLLEEREGDKCGVLFFENVPGNGLFRLDRHMGNGKEYTGRIFVYKDGEMLLM</sequence>
<dbReference type="EMBL" id="WCTY01000013">
    <property type="protein sequence ID" value="KAB4184663.1"/>
    <property type="molecule type" value="Genomic_DNA"/>
</dbReference>